<dbReference type="PANTHER" id="PTHR43174">
    <property type="entry name" value="UDP-N-ACETYLGLUCOSAMINE 2-EPIMERASE"/>
    <property type="match status" value="1"/>
</dbReference>
<feature type="domain" description="UDP-N-acetylglucosamine 2-epimerase" evidence="2">
    <location>
        <begin position="25"/>
        <end position="344"/>
    </location>
</feature>
<keyword evidence="4" id="KW-1185">Reference proteome</keyword>
<organism evidence="3 4">
    <name type="scientific">Desulfoluna butyratoxydans</name>
    <dbReference type="NCBI Taxonomy" id="231438"/>
    <lineage>
        <taxon>Bacteria</taxon>
        <taxon>Pseudomonadati</taxon>
        <taxon>Thermodesulfobacteriota</taxon>
        <taxon>Desulfobacteria</taxon>
        <taxon>Desulfobacterales</taxon>
        <taxon>Desulfolunaceae</taxon>
        <taxon>Desulfoluna</taxon>
    </lineage>
</organism>
<evidence type="ECO:0000313" key="3">
    <source>
        <dbReference type="EMBL" id="VFQ47288.1"/>
    </source>
</evidence>
<dbReference type="InterPro" id="IPR003331">
    <property type="entry name" value="UDP_GlcNAc_Epimerase_2_dom"/>
</dbReference>
<protein>
    <submittedName>
        <fullName evidence="3">Udp-n-acetylglucosamine 2-epimerase domain</fullName>
    </submittedName>
</protein>
<dbReference type="InterPro" id="IPR029767">
    <property type="entry name" value="WecB-like"/>
</dbReference>
<evidence type="ECO:0000256" key="1">
    <source>
        <dbReference type="RuleBase" id="RU003513"/>
    </source>
</evidence>
<comment type="similarity">
    <text evidence="1">Belongs to the UDP-N-acetylglucosamine 2-epimerase family.</text>
</comment>
<gene>
    <name evidence="3" type="ORF">MSL71_49830</name>
</gene>
<dbReference type="EMBL" id="CAADHO010000015">
    <property type="protein sequence ID" value="VFQ47288.1"/>
    <property type="molecule type" value="Genomic_DNA"/>
</dbReference>
<accession>A0A4V6IM46</accession>
<dbReference type="PANTHER" id="PTHR43174:SF3">
    <property type="entry name" value="UDP-N-ACETYLGLUCOSAMINE 2-EPIMERASE"/>
    <property type="match status" value="1"/>
</dbReference>
<keyword evidence="1" id="KW-0413">Isomerase</keyword>
<dbReference type="Pfam" id="PF02350">
    <property type="entry name" value="Epimerase_2"/>
    <property type="match status" value="1"/>
</dbReference>
<name>A0A4V6IM46_9BACT</name>
<dbReference type="Gene3D" id="3.40.50.2000">
    <property type="entry name" value="Glycogen Phosphorylase B"/>
    <property type="match status" value="2"/>
</dbReference>
<sequence>MIHFFIGTKAQFIKVAPVIGAVSQKGMAYRLIDSGQHSKTTADLMALFHLPQPDAVMNSRSENIDRVRDAMAWFAKDTLKLVCQPGRLFNHLFNGKGGVCVVHGDTLTTLLSILCAKRCGLKVVHIESGLRSYDWLNPFPEEMIRLLSMKLSDYLIAPSGKAYGNLCDLGYRSKSVLIEGNTGKDAALEMLRQVSRAPQPVSKLQHRYTLVTIHRAENIYHQRRLKALYQAVLAAADKGPLIFVLHDPTVIQLKKYGMLEAISNHENITCLPLQPYDKFIELMVNADCVMTDGGSIQEECSYFNIPCIILRSSTERDDGLGKNAVLAKYDIQRVQDQLNKKCGKKPEPLSMGPVHGTSRRIADFIISCESRI</sequence>
<dbReference type="AlphaFoldDB" id="A0A4V6IM46"/>
<evidence type="ECO:0000313" key="4">
    <source>
        <dbReference type="Proteomes" id="UP000507962"/>
    </source>
</evidence>
<proteinExistence type="inferred from homology"/>
<dbReference type="SUPFAM" id="SSF53756">
    <property type="entry name" value="UDP-Glycosyltransferase/glycogen phosphorylase"/>
    <property type="match status" value="1"/>
</dbReference>
<evidence type="ECO:0000259" key="2">
    <source>
        <dbReference type="Pfam" id="PF02350"/>
    </source>
</evidence>
<dbReference type="GO" id="GO:0016853">
    <property type="term" value="F:isomerase activity"/>
    <property type="evidence" value="ECO:0007669"/>
    <property type="project" value="UniProtKB-KW"/>
</dbReference>
<dbReference type="Proteomes" id="UP000507962">
    <property type="component" value="Unassembled WGS sequence"/>
</dbReference>
<reference evidence="3 4" key="1">
    <citation type="submission" date="2019-03" db="EMBL/GenBank/DDBJ databases">
        <authorList>
            <person name="Nijsse B."/>
        </authorList>
    </citation>
    <scope>NUCLEOTIDE SEQUENCE [LARGE SCALE GENOMIC DNA]</scope>
    <source>
        <strain evidence="3">Desulfoluna butyratoxydans MSL71</strain>
    </source>
</reference>